<keyword evidence="1 2" id="KW-0238">DNA-binding</keyword>
<keyword evidence="5" id="KW-1185">Reference proteome</keyword>
<dbReference type="InterPro" id="IPR009057">
    <property type="entry name" value="Homeodomain-like_sf"/>
</dbReference>
<evidence type="ECO:0000313" key="5">
    <source>
        <dbReference type="Proteomes" id="UP000741863"/>
    </source>
</evidence>
<dbReference type="Gene3D" id="1.10.10.60">
    <property type="entry name" value="Homeodomain-like"/>
    <property type="match status" value="1"/>
</dbReference>
<dbReference type="SUPFAM" id="SSF46689">
    <property type="entry name" value="Homeodomain-like"/>
    <property type="match status" value="1"/>
</dbReference>
<dbReference type="Gene3D" id="1.10.357.10">
    <property type="entry name" value="Tetracycline Repressor, domain 2"/>
    <property type="match status" value="1"/>
</dbReference>
<dbReference type="Pfam" id="PF00440">
    <property type="entry name" value="TetR_N"/>
    <property type="match status" value="1"/>
</dbReference>
<sequence length="195" mass="22475">MSLRERKKEKKINEIMNSAMGLISKKGYHATTMDDIASELLMTKGSLYYYFKDKEDLVFYCTKQLLGESIQQAEEIERLDVNSHEKLHKAIVVHMEYLLTERSGFEIGSKPRSFFSGEKLDHVVKLRHDYASCMDRMIEEGMASGEFEQGDVKVKRNLLLGAMNYSISWYSLSGPLDITETAHKSAEHLMKMFVK</sequence>
<feature type="domain" description="HTH tetR-type" evidence="3">
    <location>
        <begin position="9"/>
        <end position="69"/>
    </location>
</feature>
<name>A0ABS2P6X0_9BACL</name>
<reference evidence="4 5" key="1">
    <citation type="submission" date="2021-01" db="EMBL/GenBank/DDBJ databases">
        <title>Genomic Encyclopedia of Type Strains, Phase IV (KMG-IV): sequencing the most valuable type-strain genomes for metagenomic binning, comparative biology and taxonomic classification.</title>
        <authorList>
            <person name="Goeker M."/>
        </authorList>
    </citation>
    <scope>NUCLEOTIDE SEQUENCE [LARGE SCALE GENOMIC DNA]</scope>
    <source>
        <strain evidence="4 5">DSM 25540</strain>
    </source>
</reference>
<organism evidence="4 5">
    <name type="scientific">Geomicrobium sediminis</name>
    <dbReference type="NCBI Taxonomy" id="1347788"/>
    <lineage>
        <taxon>Bacteria</taxon>
        <taxon>Bacillati</taxon>
        <taxon>Bacillota</taxon>
        <taxon>Bacilli</taxon>
        <taxon>Bacillales</taxon>
        <taxon>Geomicrobium</taxon>
    </lineage>
</organism>
<protein>
    <submittedName>
        <fullName evidence="4">AcrR family transcriptional regulator</fullName>
    </submittedName>
</protein>
<evidence type="ECO:0000313" key="4">
    <source>
        <dbReference type="EMBL" id="MBM7631147.1"/>
    </source>
</evidence>
<dbReference type="InterPro" id="IPR001647">
    <property type="entry name" value="HTH_TetR"/>
</dbReference>
<dbReference type="Proteomes" id="UP000741863">
    <property type="component" value="Unassembled WGS sequence"/>
</dbReference>
<evidence type="ECO:0000256" key="1">
    <source>
        <dbReference type="ARBA" id="ARBA00023125"/>
    </source>
</evidence>
<dbReference type="InterPro" id="IPR050624">
    <property type="entry name" value="HTH-type_Tx_Regulator"/>
</dbReference>
<dbReference type="PRINTS" id="PR00455">
    <property type="entry name" value="HTHTETR"/>
</dbReference>
<dbReference type="InterPro" id="IPR041490">
    <property type="entry name" value="KstR2_TetR_C"/>
</dbReference>
<dbReference type="PANTHER" id="PTHR43479:SF11">
    <property type="entry name" value="ACREF_ENVCD OPERON REPRESSOR-RELATED"/>
    <property type="match status" value="1"/>
</dbReference>
<proteinExistence type="predicted"/>
<feature type="DNA-binding region" description="H-T-H motif" evidence="2">
    <location>
        <begin position="32"/>
        <end position="51"/>
    </location>
</feature>
<gene>
    <name evidence="4" type="ORF">JOD17_000238</name>
</gene>
<accession>A0ABS2P6X0</accession>
<dbReference type="SUPFAM" id="SSF48498">
    <property type="entry name" value="Tetracyclin repressor-like, C-terminal domain"/>
    <property type="match status" value="1"/>
</dbReference>
<dbReference type="InterPro" id="IPR036271">
    <property type="entry name" value="Tet_transcr_reg_TetR-rel_C_sf"/>
</dbReference>
<evidence type="ECO:0000256" key="2">
    <source>
        <dbReference type="PROSITE-ProRule" id="PRU00335"/>
    </source>
</evidence>
<dbReference type="EMBL" id="JAFBEC010000001">
    <property type="protein sequence ID" value="MBM7631147.1"/>
    <property type="molecule type" value="Genomic_DNA"/>
</dbReference>
<dbReference type="PROSITE" id="PS50977">
    <property type="entry name" value="HTH_TETR_2"/>
    <property type="match status" value="1"/>
</dbReference>
<dbReference type="PANTHER" id="PTHR43479">
    <property type="entry name" value="ACREF/ENVCD OPERON REPRESSOR-RELATED"/>
    <property type="match status" value="1"/>
</dbReference>
<evidence type="ECO:0000259" key="3">
    <source>
        <dbReference type="PROSITE" id="PS50977"/>
    </source>
</evidence>
<dbReference type="Pfam" id="PF17932">
    <property type="entry name" value="TetR_C_24"/>
    <property type="match status" value="1"/>
</dbReference>
<dbReference type="RefSeq" id="WP_204695334.1">
    <property type="nucleotide sequence ID" value="NZ_JAFBEC010000001.1"/>
</dbReference>
<comment type="caution">
    <text evidence="4">The sequence shown here is derived from an EMBL/GenBank/DDBJ whole genome shotgun (WGS) entry which is preliminary data.</text>
</comment>